<sequence>MAITVFIDAPFSNEIHRISEQNMFAFGLFVWISEKLRGVMSSKYGDVETNVIFACPKGICTHYIRLEISGMNYSDYDNGAALTLSDEIYQEAQFVMKDILSSAYLAEYLEAAKDVRQKEA</sequence>
<dbReference type="EMBL" id="BFAG01000011">
    <property type="protein sequence ID" value="GBF06931.1"/>
    <property type="molecule type" value="Genomic_DNA"/>
</dbReference>
<dbReference type="Proteomes" id="UP000236569">
    <property type="component" value="Unassembled WGS sequence"/>
</dbReference>
<accession>A0A2I9DP66</accession>
<protein>
    <submittedName>
        <fullName evidence="1">Uncharacterized protein</fullName>
    </submittedName>
</protein>
<dbReference type="RefSeq" id="WP_133162046.1">
    <property type="nucleotide sequence ID" value="NZ_BFAG01000011.1"/>
</dbReference>
<organism evidence="1 2">
    <name type="scientific">Deinococcus aerius</name>
    <dbReference type="NCBI Taxonomy" id="200253"/>
    <lineage>
        <taxon>Bacteria</taxon>
        <taxon>Thermotogati</taxon>
        <taxon>Deinococcota</taxon>
        <taxon>Deinococci</taxon>
        <taxon>Deinococcales</taxon>
        <taxon>Deinococcaceae</taxon>
        <taxon>Deinococcus</taxon>
    </lineage>
</organism>
<keyword evidence="2" id="KW-1185">Reference proteome</keyword>
<dbReference type="AlphaFoldDB" id="A0A2I9DP66"/>
<gene>
    <name evidence="1" type="ORF">DAERI_110113</name>
</gene>
<proteinExistence type="predicted"/>
<evidence type="ECO:0000313" key="2">
    <source>
        <dbReference type="Proteomes" id="UP000236569"/>
    </source>
</evidence>
<evidence type="ECO:0000313" key="1">
    <source>
        <dbReference type="EMBL" id="GBF06931.1"/>
    </source>
</evidence>
<comment type="caution">
    <text evidence="1">The sequence shown here is derived from an EMBL/GenBank/DDBJ whole genome shotgun (WGS) entry which is preliminary data.</text>
</comment>
<name>A0A2I9DP66_9DEIO</name>
<reference evidence="2" key="1">
    <citation type="submission" date="2018-01" db="EMBL/GenBank/DDBJ databases">
        <title>Draft Genome Sequence of the Radioresistant Bacterium Deinococcus aerius TR0125, Isolated from the Higher Atmosphere above Japan.</title>
        <authorList>
            <person name="Satoh K."/>
            <person name="Arai H."/>
            <person name="Sanzen T."/>
            <person name="Kawaguchi Y."/>
            <person name="Hayashi H."/>
            <person name="Yokobori S."/>
            <person name="Yamagishi A."/>
            <person name="Oono Y."/>
            <person name="Narumi I."/>
        </authorList>
    </citation>
    <scope>NUCLEOTIDE SEQUENCE [LARGE SCALE GENOMIC DNA]</scope>
    <source>
        <strain evidence="2">TR0125</strain>
    </source>
</reference>